<reference evidence="2" key="1">
    <citation type="submission" date="2021-01" db="EMBL/GenBank/DDBJ databases">
        <authorList>
            <consortium name="Genoscope - CEA"/>
            <person name="William W."/>
        </authorList>
    </citation>
    <scope>NUCLEOTIDE SEQUENCE</scope>
</reference>
<protein>
    <submittedName>
        <fullName evidence="2">Uncharacterized protein</fullName>
    </submittedName>
</protein>
<feature type="region of interest" description="Disordered" evidence="1">
    <location>
        <begin position="1"/>
        <end position="25"/>
    </location>
</feature>
<comment type="caution">
    <text evidence="2">The sequence shown here is derived from an EMBL/GenBank/DDBJ whole genome shotgun (WGS) entry which is preliminary data.</text>
</comment>
<keyword evidence="3" id="KW-1185">Reference proteome</keyword>
<proteinExistence type="predicted"/>
<dbReference type="AlphaFoldDB" id="A0A8S1RN78"/>
<dbReference type="EMBL" id="CAJJDN010000188">
    <property type="protein sequence ID" value="CAD8128399.1"/>
    <property type="molecule type" value="Genomic_DNA"/>
</dbReference>
<evidence type="ECO:0000256" key="1">
    <source>
        <dbReference type="SAM" id="MobiDB-lite"/>
    </source>
</evidence>
<gene>
    <name evidence="2" type="ORF">PSON_ATCC_30995.1.T1880028</name>
</gene>
<name>A0A8S1RN78_9CILI</name>
<evidence type="ECO:0000313" key="3">
    <source>
        <dbReference type="Proteomes" id="UP000692954"/>
    </source>
</evidence>
<evidence type="ECO:0000313" key="2">
    <source>
        <dbReference type="EMBL" id="CAD8128399.1"/>
    </source>
</evidence>
<sequence length="67" mass="7852">MNSCQADISLFNPKHKSDQDTQQSQNRDSQLIFLQLKMIVNLICQTNLDKKFKKAGTNKYRPKYSCR</sequence>
<accession>A0A8S1RN78</accession>
<organism evidence="2 3">
    <name type="scientific">Paramecium sonneborni</name>
    <dbReference type="NCBI Taxonomy" id="65129"/>
    <lineage>
        <taxon>Eukaryota</taxon>
        <taxon>Sar</taxon>
        <taxon>Alveolata</taxon>
        <taxon>Ciliophora</taxon>
        <taxon>Intramacronucleata</taxon>
        <taxon>Oligohymenophorea</taxon>
        <taxon>Peniculida</taxon>
        <taxon>Parameciidae</taxon>
        <taxon>Paramecium</taxon>
    </lineage>
</organism>
<dbReference type="Proteomes" id="UP000692954">
    <property type="component" value="Unassembled WGS sequence"/>
</dbReference>